<proteinExistence type="predicted"/>
<feature type="domain" description="Transposase IS204/IS1001/IS1096/IS1165 DDE" evidence="1">
    <location>
        <begin position="153"/>
        <end position="390"/>
    </location>
</feature>
<dbReference type="RefSeq" id="WP_007574972.1">
    <property type="nucleotide sequence ID" value="NZ_BPTS01000001.1"/>
</dbReference>
<reference evidence="3" key="2">
    <citation type="submission" date="2011-05" db="EMBL/GenBank/DDBJ databases">
        <title>The draft genome of Prevotella multisaccharivorax DSM 17128.</title>
        <authorList>
            <consortium name="US DOE Joint Genome Institute (JGI-PGF)"/>
            <person name="Lucas S."/>
            <person name="Copeland A."/>
            <person name="Lapidus A."/>
            <person name="Bruce D."/>
            <person name="Goodwin L."/>
            <person name="Pitluck S."/>
            <person name="Kyrpides N."/>
            <person name="Mavromatis K."/>
            <person name="Ivanova N."/>
            <person name="Mikhailova N."/>
            <person name="Pagani I."/>
            <person name="Zhang X."/>
            <person name="Misra M."/>
            <person name="Detter J.C."/>
            <person name="Tapia R."/>
            <person name="Han C."/>
            <person name="Land M."/>
            <person name="Hauser L."/>
            <person name="Markowitz V."/>
            <person name="Cheng J.-F."/>
            <person name="Hugenholtz P."/>
            <person name="Woyke T."/>
            <person name="Wu D."/>
            <person name="Gronow S."/>
            <person name="Wellnitz S."/>
            <person name="Brambilla E."/>
            <person name="Klenk H.-P."/>
            <person name="Eisen J.A."/>
        </authorList>
    </citation>
    <scope>NUCLEOTIDE SEQUENCE</scope>
    <source>
        <strain evidence="3">DSM 17128</strain>
    </source>
</reference>
<evidence type="ECO:0000313" key="3">
    <source>
        <dbReference type="EMBL" id="EGN57421.1"/>
    </source>
</evidence>
<dbReference type="InterPro" id="IPR047951">
    <property type="entry name" value="Transpos_ISL3"/>
</dbReference>
<accession>F8N7A5</accession>
<name>F8N7A5_9BACT</name>
<dbReference type="PANTHER" id="PTHR33498:SF1">
    <property type="entry name" value="TRANSPOSASE FOR INSERTION SEQUENCE ELEMENT IS1557"/>
    <property type="match status" value="1"/>
</dbReference>
<evidence type="ECO:0000259" key="2">
    <source>
        <dbReference type="Pfam" id="PF14690"/>
    </source>
</evidence>
<dbReference type="InterPro" id="IPR029261">
    <property type="entry name" value="Transposase_Znf"/>
</dbReference>
<keyword evidence="5" id="KW-1185">Reference proteome</keyword>
<dbReference type="EMBL" id="GL945017">
    <property type="protein sequence ID" value="EGN57783.1"/>
    <property type="molecule type" value="Genomic_DNA"/>
</dbReference>
<dbReference type="PANTHER" id="PTHR33498">
    <property type="entry name" value="TRANSPOSASE FOR INSERTION SEQUENCE ELEMENT IS1557"/>
    <property type="match status" value="1"/>
</dbReference>
<dbReference type="InterPro" id="IPR002560">
    <property type="entry name" value="Transposase_DDE"/>
</dbReference>
<dbReference type="HOGENOM" id="CLU_041900_0_2_10"/>
<dbReference type="OrthoDB" id="1014181at2"/>
<dbReference type="EMBL" id="GL945017">
    <property type="protein sequence ID" value="EGN57421.1"/>
    <property type="molecule type" value="Genomic_DNA"/>
</dbReference>
<dbReference type="AlphaFoldDB" id="F8N7A5"/>
<evidence type="ECO:0000313" key="4">
    <source>
        <dbReference type="EMBL" id="EGN57783.1"/>
    </source>
</evidence>
<reference evidence="5" key="1">
    <citation type="journal article" date="2011" name="Stand. Genomic Sci.">
        <title>Non-contiguous finished genome sequence of the opportunistic oral pathogen Prevotella multisaccharivorax type strain (PPPA20).</title>
        <authorList>
            <person name="Pati A."/>
            <person name="Gronow S."/>
            <person name="Lu M."/>
            <person name="Lapidus A."/>
            <person name="Nolan M."/>
            <person name="Lucas S."/>
            <person name="Hammon N."/>
            <person name="Deshpande S."/>
            <person name="Cheng J.F."/>
            <person name="Tapia R."/>
            <person name="Han C."/>
            <person name="Goodwin L."/>
            <person name="Pitluck S."/>
            <person name="Liolios K."/>
            <person name="Pagani I."/>
            <person name="Mavromatis K."/>
            <person name="Mikhailova N."/>
            <person name="Huntemann M."/>
            <person name="Chen A."/>
            <person name="Palaniappan K."/>
            <person name="Land M."/>
            <person name="Hauser L."/>
            <person name="Detter J.C."/>
            <person name="Brambilla E.M."/>
            <person name="Rohde M."/>
            <person name="Goker M."/>
            <person name="Woyke T."/>
            <person name="Bristow J."/>
            <person name="Eisen J.A."/>
            <person name="Markowitz V."/>
            <person name="Hugenholtz P."/>
            <person name="Kyrpides N.C."/>
            <person name="Klenk H.P."/>
            <person name="Ivanova N."/>
        </authorList>
    </citation>
    <scope>NUCLEOTIDE SEQUENCE [LARGE SCALE GENOMIC DNA]</scope>
    <source>
        <strain evidence="5">DSM 17128</strain>
    </source>
</reference>
<protein>
    <submittedName>
        <fullName evidence="3">Transposase IS204/IS1001/IS1096/IS1165 family protein</fullName>
    </submittedName>
</protein>
<dbReference type="NCBIfam" id="NF033550">
    <property type="entry name" value="transpos_ISL3"/>
    <property type="match status" value="1"/>
</dbReference>
<gene>
    <name evidence="3" type="ORF">Premu_2024</name>
    <name evidence="4" type="ORF">Premu_2407</name>
</gene>
<dbReference type="Proteomes" id="UP000002772">
    <property type="component" value="Unassembled WGS sequence"/>
</dbReference>
<dbReference type="Pfam" id="PF01610">
    <property type="entry name" value="DDE_Tnp_ISL3"/>
    <property type="match status" value="1"/>
</dbReference>
<evidence type="ECO:0000259" key="1">
    <source>
        <dbReference type="Pfam" id="PF01610"/>
    </source>
</evidence>
<organism evidence="3 5">
    <name type="scientific">Hallella multisaccharivorax DSM 17128</name>
    <dbReference type="NCBI Taxonomy" id="688246"/>
    <lineage>
        <taxon>Bacteria</taxon>
        <taxon>Pseudomonadati</taxon>
        <taxon>Bacteroidota</taxon>
        <taxon>Bacteroidia</taxon>
        <taxon>Bacteroidales</taxon>
        <taxon>Prevotellaceae</taxon>
        <taxon>Hallella</taxon>
    </lineage>
</organism>
<feature type="domain" description="Transposase IS204/IS1001/IS1096/IS1165 zinc-finger" evidence="2">
    <location>
        <begin position="39"/>
        <end position="82"/>
    </location>
</feature>
<evidence type="ECO:0000313" key="5">
    <source>
        <dbReference type="Proteomes" id="UP000002772"/>
    </source>
</evidence>
<dbReference type="STRING" id="688246.Premu_2024"/>
<sequence>MNTSIMQNALGVSRQECQDMRYEGNELVLEIQTPREKLCCPACGSHHVVLDGSHIRRFVSVPIGLNKTYLDMHVQRVLCHDCGCIQQEKIDFAKGKRRHTQAFANMVLDLSRFATIQDISWFLQVSWDVVRNIQMEFLQAEYGTPDLSTLRRISIDEFATHKGQVYKTIVVNLDNGHIVYVGEGNGKASLDGFRSRLGDDRHRIEAVCTDLSAAYTRTVTEHLPQAALVVDHFHVTKLMNEKLDQLRRQLWHAERDVNKRKVIKGTRWLLLRNGNDIFDHQHRNRLENALSLNKPLMTAYYLKEDLKEIWNQCCKDDAEKVLDEWVRQAFDAKIQPLAVMASTVRAYKPYILAWYDHYISNGRIEGINNKIKVLKRQIYGFRNDEYFTLRLYALHDRRLRI</sequence>
<dbReference type="eggNOG" id="COG3464">
    <property type="taxonomic scope" value="Bacteria"/>
</dbReference>
<dbReference type="Pfam" id="PF14690">
    <property type="entry name" value="Zn_ribbon_ISL3"/>
    <property type="match status" value="1"/>
</dbReference>